<dbReference type="AlphaFoldDB" id="A0A913Z1U1"/>
<dbReference type="Proteomes" id="UP000887568">
    <property type="component" value="Unplaced"/>
</dbReference>
<dbReference type="PROSITE" id="PS50825">
    <property type="entry name" value="HYR"/>
    <property type="match status" value="1"/>
</dbReference>
<keyword evidence="2" id="KW-0732">Signal</keyword>
<evidence type="ECO:0000313" key="5">
    <source>
        <dbReference type="Proteomes" id="UP000887568"/>
    </source>
</evidence>
<name>A0A913Z1U1_PATMI</name>
<accession>A0A913Z1U1</accession>
<dbReference type="InterPro" id="IPR003410">
    <property type="entry name" value="HYR_dom"/>
</dbReference>
<reference evidence="4" key="1">
    <citation type="submission" date="2022-11" db="UniProtKB">
        <authorList>
            <consortium name="EnsemblMetazoa"/>
        </authorList>
    </citation>
    <scope>IDENTIFICATION</scope>
</reference>
<feature type="domain" description="HYR" evidence="3">
    <location>
        <begin position="49"/>
        <end position="132"/>
    </location>
</feature>
<dbReference type="Pfam" id="PF02494">
    <property type="entry name" value="HYR"/>
    <property type="match status" value="1"/>
</dbReference>
<evidence type="ECO:0000256" key="2">
    <source>
        <dbReference type="SAM" id="SignalP"/>
    </source>
</evidence>
<dbReference type="InterPro" id="IPR013783">
    <property type="entry name" value="Ig-like_fold"/>
</dbReference>
<evidence type="ECO:0000259" key="3">
    <source>
        <dbReference type="PROSITE" id="PS50825"/>
    </source>
</evidence>
<evidence type="ECO:0000313" key="4">
    <source>
        <dbReference type="EnsemblMetazoa" id="XP_038045657.1"/>
    </source>
</evidence>
<dbReference type="PANTHER" id="PTHR24273:SF32">
    <property type="entry name" value="HYALIN"/>
    <property type="match status" value="1"/>
</dbReference>
<dbReference type="PANTHER" id="PTHR24273">
    <property type="entry name" value="FI04643P-RELATED"/>
    <property type="match status" value="1"/>
</dbReference>
<sequence>MKVFLLVVFVGLASGAYAYPAREVEERSLDDLKAELIRTLEERYPQRDVDYIAPYFTFCPADITVSAPPGSDSAQVSWEDAIVTDNSGVQPKVEMSPPNPNPFSVGQHLVSYRATDGAGNVSSCVFVVTVVKAGKRSLDDLKADLIRALEERLTEAN</sequence>
<keyword evidence="1" id="KW-0677">Repeat</keyword>
<feature type="signal peptide" evidence="2">
    <location>
        <begin position="1"/>
        <end position="18"/>
    </location>
</feature>
<dbReference type="Gene3D" id="2.60.40.10">
    <property type="entry name" value="Immunoglobulins"/>
    <property type="match status" value="1"/>
</dbReference>
<protein>
    <recommendedName>
        <fullName evidence="3">HYR domain-containing protein</fullName>
    </recommendedName>
</protein>
<feature type="chain" id="PRO_5036906217" description="HYR domain-containing protein" evidence="2">
    <location>
        <begin position="19"/>
        <end position="157"/>
    </location>
</feature>
<dbReference type="EnsemblMetazoa" id="XM_038189729.1">
    <property type="protein sequence ID" value="XP_038045657.1"/>
    <property type="gene ID" value="LOC119720163"/>
</dbReference>
<dbReference type="RefSeq" id="XP_038045657.1">
    <property type="nucleotide sequence ID" value="XM_038189729.1"/>
</dbReference>
<dbReference type="GeneID" id="119720163"/>
<organism evidence="4 5">
    <name type="scientific">Patiria miniata</name>
    <name type="common">Bat star</name>
    <name type="synonym">Asterina miniata</name>
    <dbReference type="NCBI Taxonomy" id="46514"/>
    <lineage>
        <taxon>Eukaryota</taxon>
        <taxon>Metazoa</taxon>
        <taxon>Echinodermata</taxon>
        <taxon>Eleutherozoa</taxon>
        <taxon>Asterozoa</taxon>
        <taxon>Asteroidea</taxon>
        <taxon>Valvatacea</taxon>
        <taxon>Valvatida</taxon>
        <taxon>Asterinidae</taxon>
        <taxon>Patiria</taxon>
    </lineage>
</organism>
<keyword evidence="5" id="KW-1185">Reference proteome</keyword>
<evidence type="ECO:0000256" key="1">
    <source>
        <dbReference type="ARBA" id="ARBA00022737"/>
    </source>
</evidence>
<proteinExistence type="predicted"/>